<evidence type="ECO:0000256" key="5">
    <source>
        <dbReference type="ARBA" id="ARBA00022679"/>
    </source>
</evidence>
<sequence length="483" mass="52100">MTVPPGRSRRRTASRLPVRVRLRPQSIRGRVTALVTLLATLLLIPSGVLAGLVAHQSVDGDGWPAARQEASIAATADRLGRLGKTFASQVPGVTLVQVVDADHHVIAASPMARGLPPLTETWPSPREPQLDVRTCAQPRVGCVNLSAQRVSAAPDSDVVYAGSPAPTGSITDAIDSIFVIQGLVLILLAVTMTWKVTGRTLRPVEAIRAELAAINVNDLSTRVPEPAGNDEIARLAHTINGTLSRLQNAKDQMVRALDHQRRFTADASHELRTPVAGLRAQLEEAQLHPDDTDLADLLRHSLRDVDRLQAIICDLLLLERLGEGSSRPRTRLDLAEVVRAEVSRRSDPLHVRLELAPDVTVEAVRTHIGRVLGNLMDNASRHARKSVTVTVRRAGDSAELIVDDDGDGIAAPERERIFQRFTRLDAARSRDKGGTGLGLAIARDLVQTHDGTITAEVSPDGGARFVVRLPPARDDPSQPHAEG</sequence>
<dbReference type="EMBL" id="JBHSFP010000041">
    <property type="protein sequence ID" value="MFC4536236.1"/>
    <property type="molecule type" value="Genomic_DNA"/>
</dbReference>
<reference evidence="14" key="1">
    <citation type="journal article" date="2019" name="Int. J. Syst. Evol. Microbiol.">
        <title>The Global Catalogue of Microorganisms (GCM) 10K type strain sequencing project: providing services to taxonomists for standard genome sequencing and annotation.</title>
        <authorList>
            <consortium name="The Broad Institute Genomics Platform"/>
            <consortium name="The Broad Institute Genome Sequencing Center for Infectious Disease"/>
            <person name="Wu L."/>
            <person name="Ma J."/>
        </authorList>
    </citation>
    <scope>NUCLEOTIDE SEQUENCE [LARGE SCALE GENOMIC DNA]</scope>
    <source>
        <strain evidence="14">CGMCC 4.7132</strain>
    </source>
</reference>
<name>A0ABV9CTA2_9ACTN</name>
<keyword evidence="8" id="KW-1133">Transmembrane helix</keyword>
<dbReference type="Pfam" id="PF02518">
    <property type="entry name" value="HATPase_c"/>
    <property type="match status" value="1"/>
</dbReference>
<evidence type="ECO:0000256" key="6">
    <source>
        <dbReference type="ARBA" id="ARBA00022692"/>
    </source>
</evidence>
<dbReference type="InterPro" id="IPR003661">
    <property type="entry name" value="HisK_dim/P_dom"/>
</dbReference>
<dbReference type="Pfam" id="PF00512">
    <property type="entry name" value="HisKA"/>
    <property type="match status" value="1"/>
</dbReference>
<evidence type="ECO:0000256" key="9">
    <source>
        <dbReference type="ARBA" id="ARBA00023012"/>
    </source>
</evidence>
<evidence type="ECO:0000256" key="8">
    <source>
        <dbReference type="ARBA" id="ARBA00022989"/>
    </source>
</evidence>
<evidence type="ECO:0000313" key="14">
    <source>
        <dbReference type="Proteomes" id="UP001596004"/>
    </source>
</evidence>
<evidence type="ECO:0000259" key="12">
    <source>
        <dbReference type="PROSITE" id="PS50885"/>
    </source>
</evidence>
<keyword evidence="9" id="KW-0902">Two-component regulatory system</keyword>
<dbReference type="Proteomes" id="UP001596004">
    <property type="component" value="Unassembled WGS sequence"/>
</dbReference>
<evidence type="ECO:0000256" key="10">
    <source>
        <dbReference type="ARBA" id="ARBA00023136"/>
    </source>
</evidence>
<gene>
    <name evidence="13" type="ORF">ACFO60_36190</name>
</gene>
<keyword evidence="4" id="KW-0597">Phosphoprotein</keyword>
<dbReference type="SMART" id="SM00387">
    <property type="entry name" value="HATPase_c"/>
    <property type="match status" value="1"/>
</dbReference>
<dbReference type="Gene3D" id="3.30.565.10">
    <property type="entry name" value="Histidine kinase-like ATPase, C-terminal domain"/>
    <property type="match status" value="1"/>
</dbReference>
<accession>A0ABV9CTA2</accession>
<dbReference type="CDD" id="cd00082">
    <property type="entry name" value="HisKA"/>
    <property type="match status" value="1"/>
</dbReference>
<dbReference type="InterPro" id="IPR003660">
    <property type="entry name" value="HAMP_dom"/>
</dbReference>
<dbReference type="PANTHER" id="PTHR45436:SF5">
    <property type="entry name" value="SENSOR HISTIDINE KINASE TRCS"/>
    <property type="match status" value="1"/>
</dbReference>
<evidence type="ECO:0000256" key="4">
    <source>
        <dbReference type="ARBA" id="ARBA00022553"/>
    </source>
</evidence>
<evidence type="ECO:0000256" key="7">
    <source>
        <dbReference type="ARBA" id="ARBA00022777"/>
    </source>
</evidence>
<proteinExistence type="predicted"/>
<dbReference type="PROSITE" id="PS50885">
    <property type="entry name" value="HAMP"/>
    <property type="match status" value="1"/>
</dbReference>
<feature type="domain" description="HAMP" evidence="12">
    <location>
        <begin position="198"/>
        <end position="251"/>
    </location>
</feature>
<comment type="subcellular location">
    <subcellularLocation>
        <location evidence="2">Cell membrane</location>
    </subcellularLocation>
</comment>
<dbReference type="CDD" id="cd06225">
    <property type="entry name" value="HAMP"/>
    <property type="match status" value="1"/>
</dbReference>
<dbReference type="SUPFAM" id="SSF47384">
    <property type="entry name" value="Homodimeric domain of signal transducing histidine kinase"/>
    <property type="match status" value="1"/>
</dbReference>
<keyword evidence="6" id="KW-0812">Transmembrane</keyword>
<evidence type="ECO:0000313" key="13">
    <source>
        <dbReference type="EMBL" id="MFC4536236.1"/>
    </source>
</evidence>
<keyword evidence="10" id="KW-0472">Membrane</keyword>
<organism evidence="13 14">
    <name type="scientific">Sphaerisporangium dianthi</name>
    <dbReference type="NCBI Taxonomy" id="1436120"/>
    <lineage>
        <taxon>Bacteria</taxon>
        <taxon>Bacillati</taxon>
        <taxon>Actinomycetota</taxon>
        <taxon>Actinomycetes</taxon>
        <taxon>Streptosporangiales</taxon>
        <taxon>Streptosporangiaceae</taxon>
        <taxon>Sphaerisporangium</taxon>
    </lineage>
</organism>
<dbReference type="SMART" id="SM00304">
    <property type="entry name" value="HAMP"/>
    <property type="match status" value="1"/>
</dbReference>
<dbReference type="Pfam" id="PF00672">
    <property type="entry name" value="HAMP"/>
    <property type="match status" value="1"/>
</dbReference>
<comment type="caution">
    <text evidence="13">The sequence shown here is derived from an EMBL/GenBank/DDBJ whole genome shotgun (WGS) entry which is preliminary data.</text>
</comment>
<dbReference type="GO" id="GO:0016301">
    <property type="term" value="F:kinase activity"/>
    <property type="evidence" value="ECO:0007669"/>
    <property type="project" value="UniProtKB-KW"/>
</dbReference>
<keyword evidence="7 13" id="KW-0418">Kinase</keyword>
<dbReference type="PROSITE" id="PS50109">
    <property type="entry name" value="HIS_KIN"/>
    <property type="match status" value="1"/>
</dbReference>
<protein>
    <recommendedName>
        <fullName evidence="3">histidine kinase</fullName>
        <ecNumber evidence="3">2.7.13.3</ecNumber>
    </recommendedName>
</protein>
<dbReference type="InterPro" id="IPR036890">
    <property type="entry name" value="HATPase_C_sf"/>
</dbReference>
<dbReference type="SUPFAM" id="SSF55874">
    <property type="entry name" value="ATPase domain of HSP90 chaperone/DNA topoisomerase II/histidine kinase"/>
    <property type="match status" value="1"/>
</dbReference>
<dbReference type="InterPro" id="IPR050428">
    <property type="entry name" value="TCS_sensor_his_kinase"/>
</dbReference>
<evidence type="ECO:0000256" key="3">
    <source>
        <dbReference type="ARBA" id="ARBA00012438"/>
    </source>
</evidence>
<dbReference type="Gene3D" id="6.10.340.10">
    <property type="match status" value="1"/>
</dbReference>
<evidence type="ECO:0000256" key="2">
    <source>
        <dbReference type="ARBA" id="ARBA00004236"/>
    </source>
</evidence>
<dbReference type="InterPro" id="IPR036097">
    <property type="entry name" value="HisK_dim/P_sf"/>
</dbReference>
<feature type="domain" description="Histidine kinase" evidence="11">
    <location>
        <begin position="266"/>
        <end position="473"/>
    </location>
</feature>
<comment type="catalytic activity">
    <reaction evidence="1">
        <text>ATP + protein L-histidine = ADP + protein N-phospho-L-histidine.</text>
        <dbReference type="EC" id="2.7.13.3"/>
    </reaction>
</comment>
<dbReference type="PRINTS" id="PR00344">
    <property type="entry name" value="BCTRLSENSOR"/>
</dbReference>
<keyword evidence="5" id="KW-0808">Transferase</keyword>
<keyword evidence="14" id="KW-1185">Reference proteome</keyword>
<evidence type="ECO:0000256" key="1">
    <source>
        <dbReference type="ARBA" id="ARBA00000085"/>
    </source>
</evidence>
<dbReference type="SUPFAM" id="SSF158472">
    <property type="entry name" value="HAMP domain-like"/>
    <property type="match status" value="1"/>
</dbReference>
<dbReference type="EC" id="2.7.13.3" evidence="3"/>
<dbReference type="InterPro" id="IPR004358">
    <property type="entry name" value="Sig_transdc_His_kin-like_C"/>
</dbReference>
<dbReference type="InterPro" id="IPR005467">
    <property type="entry name" value="His_kinase_dom"/>
</dbReference>
<dbReference type="PANTHER" id="PTHR45436">
    <property type="entry name" value="SENSOR HISTIDINE KINASE YKOH"/>
    <property type="match status" value="1"/>
</dbReference>
<dbReference type="RefSeq" id="WP_380850311.1">
    <property type="nucleotide sequence ID" value="NZ_JBHSFP010000041.1"/>
</dbReference>
<dbReference type="Gene3D" id="1.10.287.130">
    <property type="match status" value="1"/>
</dbReference>
<dbReference type="InterPro" id="IPR003594">
    <property type="entry name" value="HATPase_dom"/>
</dbReference>
<dbReference type="SMART" id="SM00388">
    <property type="entry name" value="HisKA"/>
    <property type="match status" value="1"/>
</dbReference>
<evidence type="ECO:0000259" key="11">
    <source>
        <dbReference type="PROSITE" id="PS50109"/>
    </source>
</evidence>